<dbReference type="Gene3D" id="2.40.100.10">
    <property type="entry name" value="Cyclophilin-like"/>
    <property type="match status" value="1"/>
</dbReference>
<comment type="similarity">
    <text evidence="4">Belongs to the cyclophilin-type PPIase family.</text>
</comment>
<evidence type="ECO:0000256" key="3">
    <source>
        <dbReference type="ARBA" id="ARBA00023235"/>
    </source>
</evidence>
<keyword evidence="3 4" id="KW-0413">Isomerase</keyword>
<dbReference type="Proteomes" id="UP001212981">
    <property type="component" value="Unassembled WGS sequence"/>
</dbReference>
<dbReference type="AlphaFoldDB" id="A0AAW6CRI3"/>
<dbReference type="PROSITE" id="PS51257">
    <property type="entry name" value="PROKAR_LIPOPROTEIN"/>
    <property type="match status" value="1"/>
</dbReference>
<reference evidence="6" key="1">
    <citation type="submission" date="2023-01" db="EMBL/GenBank/DDBJ databases">
        <title>Human gut microbiome strain richness.</title>
        <authorList>
            <person name="Chen-Liaw A."/>
        </authorList>
    </citation>
    <scope>NUCLEOTIDE SEQUENCE</scope>
    <source>
        <strain evidence="6">D8_m1001271B151109d0_201107</strain>
    </source>
</reference>
<dbReference type="InterPro" id="IPR020892">
    <property type="entry name" value="Cyclophilin-type_PPIase_CS"/>
</dbReference>
<keyword evidence="2 4" id="KW-0697">Rotamase</keyword>
<evidence type="ECO:0000313" key="6">
    <source>
        <dbReference type="EMBL" id="MDB7982968.1"/>
    </source>
</evidence>
<dbReference type="RefSeq" id="WP_272003258.1">
    <property type="nucleotide sequence ID" value="NZ_JAQLXO010000018.1"/>
</dbReference>
<evidence type="ECO:0000256" key="1">
    <source>
        <dbReference type="ARBA" id="ARBA00002388"/>
    </source>
</evidence>
<comment type="caution">
    <text evidence="6">The sequence shown here is derived from an EMBL/GenBank/DDBJ whole genome shotgun (WGS) entry which is preliminary data.</text>
</comment>
<feature type="chain" id="PRO_5043112327" description="Peptidyl-prolyl cis-trans isomerase" evidence="4">
    <location>
        <begin position="25"/>
        <end position="290"/>
    </location>
</feature>
<evidence type="ECO:0000313" key="7">
    <source>
        <dbReference type="Proteomes" id="UP001212981"/>
    </source>
</evidence>
<comment type="function">
    <text evidence="1 4">PPIases accelerate the folding of proteins. It catalyzes the cis-trans isomerization of proline imidic peptide bonds in oligopeptides.</text>
</comment>
<sequence>MKTRVKRFISIFLCSLLVVGCQSATMKENPAVHVLDNKDTLVELKNMPDPDDESLSLGQQLDAPEKGEEITIIHTSMGDIYVRFFPEAAPKAVYNFKKLALEGYYDGLTFHRIISDFMIQGGDPNGDGSGGQSIWKEEFEDEFSSRLVNITGSLAMANAGSNTNGSQFFINQAPVVDPSYWQSMQANYDQLKDMSEKEKQSVLNYYGYSFLNMDKVDEKYKELYQTQGGNPSLDGAYNAFDPQRGHTVFGQVFKGMDVVRAISKVQTNSQDHPLENIEIEKVEIAEYKGE</sequence>
<dbReference type="Pfam" id="PF00160">
    <property type="entry name" value="Pro_isomerase"/>
    <property type="match status" value="1"/>
</dbReference>
<feature type="signal peptide" evidence="4">
    <location>
        <begin position="1"/>
        <end position="24"/>
    </location>
</feature>
<protein>
    <recommendedName>
        <fullName evidence="4">Peptidyl-prolyl cis-trans isomerase</fullName>
        <shortName evidence="4">PPIase</shortName>
        <ecNumber evidence="4">5.2.1.8</ecNumber>
    </recommendedName>
</protein>
<feature type="domain" description="PPIase cyclophilin-type" evidence="5">
    <location>
        <begin position="69"/>
        <end position="284"/>
    </location>
</feature>
<organism evidence="6 7">
    <name type="scientific">Faecalicoccus pleomorphus</name>
    <dbReference type="NCBI Taxonomy" id="1323"/>
    <lineage>
        <taxon>Bacteria</taxon>
        <taxon>Bacillati</taxon>
        <taxon>Bacillota</taxon>
        <taxon>Erysipelotrichia</taxon>
        <taxon>Erysipelotrichales</taxon>
        <taxon>Erysipelotrichaceae</taxon>
        <taxon>Faecalicoccus</taxon>
    </lineage>
</organism>
<proteinExistence type="inferred from homology"/>
<dbReference type="EMBL" id="JAQLXO010000018">
    <property type="protein sequence ID" value="MDB7982968.1"/>
    <property type="molecule type" value="Genomic_DNA"/>
</dbReference>
<name>A0AAW6CRI3_9FIRM</name>
<dbReference type="PROSITE" id="PS50072">
    <property type="entry name" value="CSA_PPIASE_2"/>
    <property type="match status" value="1"/>
</dbReference>
<dbReference type="PANTHER" id="PTHR45625:SF4">
    <property type="entry name" value="PEPTIDYLPROLYL ISOMERASE DOMAIN AND WD REPEAT-CONTAINING PROTEIN 1"/>
    <property type="match status" value="1"/>
</dbReference>
<accession>A0AAW6CRI3</accession>
<evidence type="ECO:0000256" key="4">
    <source>
        <dbReference type="RuleBase" id="RU363019"/>
    </source>
</evidence>
<dbReference type="PRINTS" id="PR00153">
    <property type="entry name" value="CSAPPISMRASE"/>
</dbReference>
<dbReference type="GO" id="GO:0006457">
    <property type="term" value="P:protein folding"/>
    <property type="evidence" value="ECO:0007669"/>
    <property type="project" value="InterPro"/>
</dbReference>
<dbReference type="InterPro" id="IPR044666">
    <property type="entry name" value="Cyclophilin_A-like"/>
</dbReference>
<keyword evidence="4" id="KW-0732">Signal</keyword>
<dbReference type="PROSITE" id="PS00170">
    <property type="entry name" value="CSA_PPIASE_1"/>
    <property type="match status" value="1"/>
</dbReference>
<gene>
    <name evidence="6" type="ORF">PND82_09085</name>
</gene>
<dbReference type="PANTHER" id="PTHR45625">
    <property type="entry name" value="PEPTIDYL-PROLYL CIS-TRANS ISOMERASE-RELATED"/>
    <property type="match status" value="1"/>
</dbReference>
<evidence type="ECO:0000259" key="5">
    <source>
        <dbReference type="PROSITE" id="PS50072"/>
    </source>
</evidence>
<evidence type="ECO:0000256" key="2">
    <source>
        <dbReference type="ARBA" id="ARBA00023110"/>
    </source>
</evidence>
<dbReference type="SUPFAM" id="SSF50891">
    <property type="entry name" value="Cyclophilin-like"/>
    <property type="match status" value="1"/>
</dbReference>
<dbReference type="InterPro" id="IPR029000">
    <property type="entry name" value="Cyclophilin-like_dom_sf"/>
</dbReference>
<dbReference type="GO" id="GO:0003755">
    <property type="term" value="F:peptidyl-prolyl cis-trans isomerase activity"/>
    <property type="evidence" value="ECO:0007669"/>
    <property type="project" value="UniProtKB-UniRule"/>
</dbReference>
<comment type="catalytic activity">
    <reaction evidence="4">
        <text>[protein]-peptidylproline (omega=180) = [protein]-peptidylproline (omega=0)</text>
        <dbReference type="Rhea" id="RHEA:16237"/>
        <dbReference type="Rhea" id="RHEA-COMP:10747"/>
        <dbReference type="Rhea" id="RHEA-COMP:10748"/>
        <dbReference type="ChEBI" id="CHEBI:83833"/>
        <dbReference type="ChEBI" id="CHEBI:83834"/>
        <dbReference type="EC" id="5.2.1.8"/>
    </reaction>
</comment>
<dbReference type="EC" id="5.2.1.8" evidence="4"/>
<dbReference type="InterPro" id="IPR002130">
    <property type="entry name" value="Cyclophilin-type_PPIase_dom"/>
</dbReference>